<feature type="domain" description="Phosphomevalonate dehydratase small subunit-like" evidence="2">
    <location>
        <begin position="30"/>
        <end position="115"/>
    </location>
</feature>
<name>A0A226X6A7_CABSO</name>
<dbReference type="PANTHER" id="PTHR36577">
    <property type="entry name" value="DUF521 DOMAIN PROTEIN (AFU_ORTHOLOGUE AFUA_6G00490)"/>
    <property type="match status" value="1"/>
</dbReference>
<evidence type="ECO:0000256" key="1">
    <source>
        <dbReference type="ARBA" id="ARBA00023239"/>
    </source>
</evidence>
<accession>A0A226X6A7</accession>
<sequence length="153" mass="15986">MNPMNTSASFKAEALTSGFARGPGVFIEPLSFWGGYDAETGTVVEQSHPAFGQTLAGVILLMRRAKGSSSSSSVLVEAIRNKTGPAGIVLCERDLIIAIGVIVANELYASQIPLVLVSSEDFERLCKTSGVIQIDARAGEETARVATASSPAL</sequence>
<dbReference type="PANTHER" id="PTHR36577:SF3">
    <property type="entry name" value="DUF521 DOMAIN PROTEIN (AFU_ORTHOLOGUE AFUA_6G00490)"/>
    <property type="match status" value="1"/>
</dbReference>
<keyword evidence="1" id="KW-0456">Lyase</keyword>
<protein>
    <recommendedName>
        <fullName evidence="2">Phosphomevalonate dehydratase small subunit-like domain-containing protein</fullName>
    </recommendedName>
</protein>
<evidence type="ECO:0000313" key="3">
    <source>
        <dbReference type="EMBL" id="OXC78964.1"/>
    </source>
</evidence>
<evidence type="ECO:0000313" key="4">
    <source>
        <dbReference type="Proteomes" id="UP000214720"/>
    </source>
</evidence>
<gene>
    <name evidence="3" type="ORF">BSU04_09105</name>
</gene>
<dbReference type="Gene3D" id="3.50.30.10">
    <property type="entry name" value="Phosphohistidine domain"/>
    <property type="match status" value="1"/>
</dbReference>
<dbReference type="InterPro" id="IPR002840">
    <property type="entry name" value="PMDh-S-like_dom"/>
</dbReference>
<organism evidence="3 4">
    <name type="scientific">Caballeronia sordidicola</name>
    <name type="common">Burkholderia sordidicola</name>
    <dbReference type="NCBI Taxonomy" id="196367"/>
    <lineage>
        <taxon>Bacteria</taxon>
        <taxon>Pseudomonadati</taxon>
        <taxon>Pseudomonadota</taxon>
        <taxon>Betaproteobacteria</taxon>
        <taxon>Burkholderiales</taxon>
        <taxon>Burkholderiaceae</taxon>
        <taxon>Caballeronia</taxon>
    </lineage>
</organism>
<dbReference type="Pfam" id="PF01989">
    <property type="entry name" value="AcnX_swivel_put"/>
    <property type="match status" value="1"/>
</dbReference>
<dbReference type="Proteomes" id="UP000214720">
    <property type="component" value="Unassembled WGS sequence"/>
</dbReference>
<dbReference type="SUPFAM" id="SSF52016">
    <property type="entry name" value="LeuD/IlvD-like"/>
    <property type="match status" value="1"/>
</dbReference>
<reference evidence="4" key="1">
    <citation type="submission" date="2017-01" db="EMBL/GenBank/DDBJ databases">
        <title>Genome Analysis of Deinococcus marmoris KOPRI26562.</title>
        <authorList>
            <person name="Kim J.H."/>
            <person name="Oh H.-M."/>
        </authorList>
    </citation>
    <scope>NUCLEOTIDE SEQUENCE [LARGE SCALE GENOMIC DNA]</scope>
    <source>
        <strain evidence="4">PAMC 26633</strain>
    </source>
</reference>
<dbReference type="EMBL" id="MTHB01000048">
    <property type="protein sequence ID" value="OXC78964.1"/>
    <property type="molecule type" value="Genomic_DNA"/>
</dbReference>
<evidence type="ECO:0000259" key="2">
    <source>
        <dbReference type="Pfam" id="PF01989"/>
    </source>
</evidence>
<dbReference type="AlphaFoldDB" id="A0A226X6A7"/>
<dbReference type="GO" id="GO:0016829">
    <property type="term" value="F:lyase activity"/>
    <property type="evidence" value="ECO:0007669"/>
    <property type="project" value="UniProtKB-KW"/>
</dbReference>
<comment type="caution">
    <text evidence="3">The sequence shown here is derived from an EMBL/GenBank/DDBJ whole genome shotgun (WGS) entry which is preliminary data.</text>
</comment>
<proteinExistence type="predicted"/>